<organism evidence="2 3">
    <name type="scientific">Sordaria macrospora</name>
    <dbReference type="NCBI Taxonomy" id="5147"/>
    <lineage>
        <taxon>Eukaryota</taxon>
        <taxon>Fungi</taxon>
        <taxon>Dikarya</taxon>
        <taxon>Ascomycota</taxon>
        <taxon>Pezizomycotina</taxon>
        <taxon>Sordariomycetes</taxon>
        <taxon>Sordariomycetidae</taxon>
        <taxon>Sordariales</taxon>
        <taxon>Sordariaceae</taxon>
        <taxon>Sordaria</taxon>
    </lineage>
</organism>
<protein>
    <submittedName>
        <fullName evidence="2">Uncharacterized protein</fullName>
    </submittedName>
</protein>
<comment type="caution">
    <text evidence="2">The sequence shown here is derived from an EMBL/GenBank/DDBJ whole genome shotgun (WGS) entry which is preliminary data.</text>
</comment>
<evidence type="ECO:0000313" key="2">
    <source>
        <dbReference type="EMBL" id="KAA8636211.1"/>
    </source>
</evidence>
<evidence type="ECO:0000256" key="1">
    <source>
        <dbReference type="SAM" id="MobiDB-lite"/>
    </source>
</evidence>
<feature type="compositionally biased region" description="Acidic residues" evidence="1">
    <location>
        <begin position="15"/>
        <end position="28"/>
    </location>
</feature>
<accession>A0A8S9A5G0</accession>
<proteinExistence type="predicted"/>
<dbReference type="AlphaFoldDB" id="A0A8S9A5G0"/>
<sequence length="80" mass="8873">MQNLRNSGPPQERPEEAEAEAEAEEEEQQGPQAKKQKLKEKAEPPKPELGPVQTWMISKGVSLPQPITCFGGWMKEQSSG</sequence>
<evidence type="ECO:0000313" key="3">
    <source>
        <dbReference type="Proteomes" id="UP000433876"/>
    </source>
</evidence>
<name>A0A8S9A5G0_SORMA</name>
<feature type="region of interest" description="Disordered" evidence="1">
    <location>
        <begin position="1"/>
        <end position="53"/>
    </location>
</feature>
<dbReference type="Proteomes" id="UP000433876">
    <property type="component" value="Unassembled WGS sequence"/>
</dbReference>
<dbReference type="EMBL" id="NMPR01000005">
    <property type="protein sequence ID" value="KAA8636211.1"/>
    <property type="molecule type" value="Genomic_DNA"/>
</dbReference>
<gene>
    <name evidence="2" type="ORF">SMACR_05006</name>
</gene>
<reference evidence="2 3" key="1">
    <citation type="submission" date="2017-07" db="EMBL/GenBank/DDBJ databases">
        <title>Genome sequence of the Sordaria macrospora wild type strain R19027.</title>
        <authorList>
            <person name="Nowrousian M."/>
            <person name="Teichert I."/>
            <person name="Kueck U."/>
        </authorList>
    </citation>
    <scope>NUCLEOTIDE SEQUENCE [LARGE SCALE GENOMIC DNA]</scope>
    <source>
        <strain evidence="2 3">R19027</strain>
        <tissue evidence="2">Mycelium</tissue>
    </source>
</reference>